<dbReference type="SUPFAM" id="SSF47203">
    <property type="entry name" value="Acyl-CoA dehydrogenase C-terminal domain-like"/>
    <property type="match status" value="1"/>
</dbReference>
<dbReference type="Pfam" id="PF00441">
    <property type="entry name" value="Acyl-CoA_dh_1"/>
    <property type="match status" value="1"/>
</dbReference>
<sequence length="410" mass="45605">MGEGAEEYPDMFNYEATKNTKDLLAQIRHWAVTYVRPHARFVDDNYALPDQATIDAIAAKSPIAHSPIDFWSSGPAVRGRENDADYVKSLNGGRSVLGMMATEAVMAGDLWGLQTLPGDNMGEVAVRNLGNEQQIHKWADGIRRGEYKRVAMGMTEVHCGLDLSQIKTTAVKQGDKWILNGAKAYISHAAYADYIVVLAQTEPGSGFKGARCFIVDRHDEGLEVTVPSYEKLGARYYNQAAVAFNDIVLDEDRLLNGGSFKKFAQVQAATRPFCGLQAIGIASTMLDYAVDWVNAHDRPWASGRRQRFDELVEDSRNAIAKARRMTLHAGWVHDQGRADNILGQRAKGYSTIISEAVAFKAMQLMGPAAWSKDHLMEKWYRDIKFNDMMGGTRNLHRIAVARDQYGPDVQ</sequence>
<comment type="caution">
    <text evidence="7">The sequence shown here is derived from an EMBL/GenBank/DDBJ whole genome shotgun (WGS) entry which is preliminary data.</text>
</comment>
<keyword evidence="4" id="KW-0560">Oxidoreductase</keyword>
<dbReference type="InterPro" id="IPR036250">
    <property type="entry name" value="AcylCo_DH-like_C"/>
</dbReference>
<evidence type="ECO:0000256" key="2">
    <source>
        <dbReference type="ARBA" id="ARBA00022630"/>
    </source>
</evidence>
<dbReference type="InterPro" id="IPR009075">
    <property type="entry name" value="AcylCo_DH/oxidase_C"/>
</dbReference>
<accession>A0A9X2HG93</accession>
<comment type="similarity">
    <text evidence="1 4">Belongs to the acyl-CoA dehydrogenase family.</text>
</comment>
<evidence type="ECO:0000256" key="4">
    <source>
        <dbReference type="RuleBase" id="RU362125"/>
    </source>
</evidence>
<protein>
    <submittedName>
        <fullName evidence="7">Acyl-CoA/acyl-ACP dehydrogenase</fullName>
    </submittedName>
</protein>
<keyword evidence="8" id="KW-1185">Reference proteome</keyword>
<evidence type="ECO:0000259" key="5">
    <source>
        <dbReference type="Pfam" id="PF00441"/>
    </source>
</evidence>
<dbReference type="GO" id="GO:0003995">
    <property type="term" value="F:acyl-CoA dehydrogenase activity"/>
    <property type="evidence" value="ECO:0007669"/>
    <property type="project" value="TreeGrafter"/>
</dbReference>
<keyword evidence="3 4" id="KW-0274">FAD</keyword>
<name>A0A9X2HG93_9SPHN</name>
<dbReference type="PANTHER" id="PTHR43884">
    <property type="entry name" value="ACYL-COA DEHYDROGENASE"/>
    <property type="match status" value="1"/>
</dbReference>
<organism evidence="7 8">
    <name type="scientific">Sphingomonas tagetis</name>
    <dbReference type="NCBI Taxonomy" id="2949092"/>
    <lineage>
        <taxon>Bacteria</taxon>
        <taxon>Pseudomonadati</taxon>
        <taxon>Pseudomonadota</taxon>
        <taxon>Alphaproteobacteria</taxon>
        <taxon>Sphingomonadales</taxon>
        <taxon>Sphingomonadaceae</taxon>
        <taxon>Sphingomonas</taxon>
    </lineage>
</organism>
<dbReference type="InterPro" id="IPR009100">
    <property type="entry name" value="AcylCoA_DH/oxidase_NM_dom_sf"/>
</dbReference>
<evidence type="ECO:0000313" key="8">
    <source>
        <dbReference type="Proteomes" id="UP001139451"/>
    </source>
</evidence>
<feature type="domain" description="Acyl-CoA oxidase/dehydrogenase middle" evidence="6">
    <location>
        <begin position="151"/>
        <end position="246"/>
    </location>
</feature>
<dbReference type="PANTHER" id="PTHR43884:SF12">
    <property type="entry name" value="ISOVALERYL-COA DEHYDROGENASE, MITOCHONDRIAL-RELATED"/>
    <property type="match status" value="1"/>
</dbReference>
<evidence type="ECO:0000259" key="6">
    <source>
        <dbReference type="Pfam" id="PF02770"/>
    </source>
</evidence>
<keyword evidence="2 4" id="KW-0285">Flavoprotein</keyword>
<gene>
    <name evidence="7" type="ORF">M9978_09070</name>
</gene>
<dbReference type="RefSeq" id="WP_254292701.1">
    <property type="nucleotide sequence ID" value="NZ_JAMLDX010000005.1"/>
</dbReference>
<dbReference type="CDD" id="cd00567">
    <property type="entry name" value="ACAD"/>
    <property type="match status" value="1"/>
</dbReference>
<dbReference type="EMBL" id="JAMLDX010000005">
    <property type="protein sequence ID" value="MCP3730576.1"/>
    <property type="molecule type" value="Genomic_DNA"/>
</dbReference>
<dbReference type="InterPro" id="IPR046373">
    <property type="entry name" value="Acyl-CoA_Oxase/DH_mid-dom_sf"/>
</dbReference>
<dbReference type="InterPro" id="IPR006091">
    <property type="entry name" value="Acyl-CoA_Oxase/DH_mid-dom"/>
</dbReference>
<dbReference type="Proteomes" id="UP001139451">
    <property type="component" value="Unassembled WGS sequence"/>
</dbReference>
<feature type="domain" description="Acyl-CoA dehydrogenase/oxidase C-terminal" evidence="5">
    <location>
        <begin position="270"/>
        <end position="402"/>
    </location>
</feature>
<comment type="cofactor">
    <cofactor evidence="4">
        <name>FAD</name>
        <dbReference type="ChEBI" id="CHEBI:57692"/>
    </cofactor>
</comment>
<proteinExistence type="inferred from homology"/>
<dbReference type="Gene3D" id="1.20.140.10">
    <property type="entry name" value="Butyryl-CoA Dehydrogenase, subunit A, domain 3"/>
    <property type="match status" value="1"/>
</dbReference>
<dbReference type="Gene3D" id="2.40.110.10">
    <property type="entry name" value="Butyryl-CoA Dehydrogenase, subunit A, domain 2"/>
    <property type="match status" value="1"/>
</dbReference>
<dbReference type="Pfam" id="PF02770">
    <property type="entry name" value="Acyl-CoA_dh_M"/>
    <property type="match status" value="1"/>
</dbReference>
<evidence type="ECO:0000256" key="1">
    <source>
        <dbReference type="ARBA" id="ARBA00009347"/>
    </source>
</evidence>
<dbReference type="SUPFAM" id="SSF56645">
    <property type="entry name" value="Acyl-CoA dehydrogenase NM domain-like"/>
    <property type="match status" value="1"/>
</dbReference>
<evidence type="ECO:0000256" key="3">
    <source>
        <dbReference type="ARBA" id="ARBA00022827"/>
    </source>
</evidence>
<evidence type="ECO:0000313" key="7">
    <source>
        <dbReference type="EMBL" id="MCP3730576.1"/>
    </source>
</evidence>
<reference evidence="7" key="1">
    <citation type="submission" date="2022-05" db="EMBL/GenBank/DDBJ databases">
        <title>Sphingomonas sp. strain MG17 Genome sequencing and assembly.</title>
        <authorList>
            <person name="Kim I."/>
        </authorList>
    </citation>
    <scope>NUCLEOTIDE SEQUENCE</scope>
    <source>
        <strain evidence="7">MG17</strain>
    </source>
</reference>
<dbReference type="AlphaFoldDB" id="A0A9X2HG93"/>